<dbReference type="GO" id="GO:0008408">
    <property type="term" value="F:3'-5' exonuclease activity"/>
    <property type="evidence" value="ECO:0007669"/>
    <property type="project" value="InterPro"/>
</dbReference>
<feature type="compositionally biased region" description="Low complexity" evidence="4">
    <location>
        <begin position="901"/>
        <end position="921"/>
    </location>
</feature>
<organism evidence="6 7">
    <name type="scientific">Aureobasidium melanogenum</name>
    <name type="common">Aureobasidium pullulans var. melanogenum</name>
    <dbReference type="NCBI Taxonomy" id="46634"/>
    <lineage>
        <taxon>Eukaryota</taxon>
        <taxon>Fungi</taxon>
        <taxon>Dikarya</taxon>
        <taxon>Ascomycota</taxon>
        <taxon>Pezizomycotina</taxon>
        <taxon>Dothideomycetes</taxon>
        <taxon>Dothideomycetidae</taxon>
        <taxon>Dothideales</taxon>
        <taxon>Saccotheciaceae</taxon>
        <taxon>Aureobasidium</taxon>
    </lineage>
</organism>
<dbReference type="SUPFAM" id="SSF53098">
    <property type="entry name" value="Ribonuclease H-like"/>
    <property type="match status" value="1"/>
</dbReference>
<dbReference type="InterPro" id="IPR012337">
    <property type="entry name" value="RNaseH-like_sf"/>
</dbReference>
<dbReference type="GO" id="GO:0006139">
    <property type="term" value="P:nucleobase-containing compound metabolic process"/>
    <property type="evidence" value="ECO:0007669"/>
    <property type="project" value="InterPro"/>
</dbReference>
<gene>
    <name evidence="6" type="ORF">KCU98_g3870</name>
</gene>
<dbReference type="InterPro" id="IPR051132">
    <property type="entry name" value="3-5_Exonuclease_domain"/>
</dbReference>
<feature type="compositionally biased region" description="Low complexity" evidence="4">
    <location>
        <begin position="226"/>
        <end position="241"/>
    </location>
</feature>
<evidence type="ECO:0000313" key="7">
    <source>
        <dbReference type="Proteomes" id="UP000729357"/>
    </source>
</evidence>
<comment type="caution">
    <text evidence="6">The sequence shown here is derived from an EMBL/GenBank/DDBJ whole genome shotgun (WGS) entry which is preliminary data.</text>
</comment>
<dbReference type="InterPro" id="IPR002562">
    <property type="entry name" value="3'-5'_exonuclease_dom"/>
</dbReference>
<keyword evidence="3" id="KW-0175">Coiled coil</keyword>
<feature type="region of interest" description="Disordered" evidence="4">
    <location>
        <begin position="831"/>
        <end position="939"/>
    </location>
</feature>
<feature type="compositionally biased region" description="Polar residues" evidence="4">
    <location>
        <begin position="888"/>
        <end position="900"/>
    </location>
</feature>
<feature type="region of interest" description="Disordered" evidence="4">
    <location>
        <begin position="1248"/>
        <end position="1314"/>
    </location>
</feature>
<feature type="compositionally biased region" description="Acidic residues" evidence="4">
    <location>
        <begin position="1272"/>
        <end position="1307"/>
    </location>
</feature>
<evidence type="ECO:0000256" key="3">
    <source>
        <dbReference type="SAM" id="Coils"/>
    </source>
</evidence>
<dbReference type="PANTHER" id="PTHR13620:SF104">
    <property type="entry name" value="EXONUCLEASE 3'-5' DOMAIN-CONTAINING PROTEIN 2"/>
    <property type="match status" value="1"/>
</dbReference>
<feature type="region of interest" description="Disordered" evidence="4">
    <location>
        <begin position="1"/>
        <end position="48"/>
    </location>
</feature>
<protein>
    <submittedName>
        <fullName evidence="6">Ribonuclease H-like protein</fullName>
    </submittedName>
</protein>
<dbReference type="GO" id="GO:0005737">
    <property type="term" value="C:cytoplasm"/>
    <property type="evidence" value="ECO:0007669"/>
    <property type="project" value="TreeGrafter"/>
</dbReference>
<dbReference type="EMBL" id="JAHFXS010000287">
    <property type="protein sequence ID" value="KAG9986685.1"/>
    <property type="molecule type" value="Genomic_DNA"/>
</dbReference>
<dbReference type="GO" id="GO:0005634">
    <property type="term" value="C:nucleus"/>
    <property type="evidence" value="ECO:0007669"/>
    <property type="project" value="TreeGrafter"/>
</dbReference>
<evidence type="ECO:0000259" key="5">
    <source>
        <dbReference type="Pfam" id="PF01612"/>
    </source>
</evidence>
<proteinExistence type="predicted"/>
<feature type="compositionally biased region" description="Low complexity" evidence="4">
    <location>
        <begin position="197"/>
        <end position="212"/>
    </location>
</feature>
<feature type="coiled-coil region" evidence="3">
    <location>
        <begin position="299"/>
        <end position="333"/>
    </location>
</feature>
<name>A0A9P8FXQ3_AURME</name>
<dbReference type="PANTHER" id="PTHR13620">
    <property type="entry name" value="3-5 EXONUCLEASE"/>
    <property type="match status" value="1"/>
</dbReference>
<dbReference type="Pfam" id="PF01612">
    <property type="entry name" value="DNA_pol_A_exo1"/>
    <property type="match status" value="1"/>
</dbReference>
<accession>A0A9P8FXQ3</accession>
<feature type="compositionally biased region" description="Low complexity" evidence="4">
    <location>
        <begin position="10"/>
        <end position="20"/>
    </location>
</feature>
<dbReference type="GO" id="GO:0003676">
    <property type="term" value="F:nucleic acid binding"/>
    <property type="evidence" value="ECO:0007669"/>
    <property type="project" value="InterPro"/>
</dbReference>
<evidence type="ECO:0000256" key="1">
    <source>
        <dbReference type="ARBA" id="ARBA00022722"/>
    </source>
</evidence>
<feature type="region of interest" description="Disordered" evidence="4">
    <location>
        <begin position="82"/>
        <end position="248"/>
    </location>
</feature>
<evidence type="ECO:0000256" key="2">
    <source>
        <dbReference type="ARBA" id="ARBA00022801"/>
    </source>
</evidence>
<dbReference type="Proteomes" id="UP000729357">
    <property type="component" value="Unassembled WGS sequence"/>
</dbReference>
<feature type="compositionally biased region" description="Polar residues" evidence="4">
    <location>
        <begin position="38"/>
        <end position="48"/>
    </location>
</feature>
<evidence type="ECO:0000313" key="6">
    <source>
        <dbReference type="EMBL" id="KAG9986685.1"/>
    </source>
</evidence>
<dbReference type="CDD" id="cd06141">
    <property type="entry name" value="WRN_exo"/>
    <property type="match status" value="1"/>
</dbReference>
<keyword evidence="2" id="KW-0378">Hydrolase</keyword>
<keyword evidence="7" id="KW-1185">Reference proteome</keyword>
<feature type="domain" description="3'-5' exonuclease" evidence="5">
    <location>
        <begin position="1043"/>
        <end position="1222"/>
    </location>
</feature>
<reference evidence="6" key="2">
    <citation type="submission" date="2021-08" db="EMBL/GenBank/DDBJ databases">
        <authorList>
            <person name="Gostincar C."/>
            <person name="Sun X."/>
            <person name="Song Z."/>
            <person name="Gunde-Cimerman N."/>
        </authorList>
    </citation>
    <scope>NUCLEOTIDE SEQUENCE</scope>
    <source>
        <strain evidence="6">EXF-9298</strain>
    </source>
</reference>
<feature type="compositionally biased region" description="Low complexity" evidence="4">
    <location>
        <begin position="170"/>
        <end position="189"/>
    </location>
</feature>
<reference evidence="6" key="1">
    <citation type="journal article" date="2021" name="J Fungi (Basel)">
        <title>Virulence traits and population genomics of the black yeast Aureobasidium melanogenum.</title>
        <authorList>
            <person name="Cernosa A."/>
            <person name="Sun X."/>
            <person name="Gostincar C."/>
            <person name="Fang C."/>
            <person name="Gunde-Cimerman N."/>
            <person name="Song Z."/>
        </authorList>
    </citation>
    <scope>NUCLEOTIDE SEQUENCE</scope>
    <source>
        <strain evidence="6">EXF-9298</strain>
    </source>
</reference>
<feature type="coiled-coil region" evidence="3">
    <location>
        <begin position="370"/>
        <end position="408"/>
    </location>
</feature>
<feature type="compositionally biased region" description="Polar residues" evidence="4">
    <location>
        <begin position="1258"/>
        <end position="1269"/>
    </location>
</feature>
<feature type="non-terminal residue" evidence="6">
    <location>
        <position position="1414"/>
    </location>
</feature>
<dbReference type="Gene3D" id="3.30.420.10">
    <property type="entry name" value="Ribonuclease H-like superfamily/Ribonuclease H"/>
    <property type="match status" value="1"/>
</dbReference>
<keyword evidence="1" id="KW-0540">Nuclease</keyword>
<feature type="compositionally biased region" description="Polar residues" evidence="4">
    <location>
        <begin position="120"/>
        <end position="135"/>
    </location>
</feature>
<sequence length="1414" mass="159270">MQSAGRAVTSSHQSSLYTSSRHALTRPARYATEGPISVSLSPSTLDRARNTVSPIASAVSSVRRHISRPRASIFFFSQPASQKRCASSKPRPPVAPFRSKPSDQKSNVSKPLVYRGREAASSNKNDYTNSLSSNPYLRGRTISPSSSPNAIFEPQIRRPSIVIRPPPSSSVPSEDTAAPNTAPPASSSSQDHPTFDQSPAASTSSPQQESQANSYTPAPPLEQEVPASPSPATTSSSPRSPVQMASDRGLAHAVDDVAVPEGITSAERPPVLQPKGSYSSIKDQRVGSIENRASVFDEVLRLEQRNSKLESTLAQHRKDYQELRLARDKLQESSTRTIQDAQRLELQARERLQATSKKFEKDRLDLQTTVRKQEVARVELSRQLLEVKKELEKERDTAKLQQRRAADRHFETTLRLREKEEKAKAARKLLRKDYNTFRAWVHIGVTKTAAMMDGSDLLPRQDAWYNREIAYWTRALQSMQSFEATSKGGDQFRFWEAGEHVQKTTQDSQERDTLRRRVIHQLEQRLQHRNSILDQVKGYLQDSSLEASRARSEYTARREELREKFDVIKSRQHDYRRVLRETRFGMDSKLLSPELTAASRASAIDVYEMDRPVAEINGAVATRMTFWNRKLKALMAQTSNTPEMGSMIRFYRTQLRVLAACKSLLATLRVLSSLQLEALEADWISEQPAYQQLFWQTSTRIARRLTHVRTKANMTAKELRAQGLGGRHKILSLRDIDKIVETSVLHERAAFAYAYVKHKKNAFTQDDESEISEVLAKYRQENTQESRRYLKQLEQVWQISDDIIDARHSKALGKRLLVPVRTRRRENLRKAALAKTRQDEGVVEGQATPVVEAAAGTTTDIPRSASDAEMTSRDTSAGSTADLEKSESSQQEAAQTPEPNTTTELESATSEKSSSDSAESLPEPQNKPRGPEFKVAKIPRLTPKATTVYPRARSKSLFRPPKPMFKETRRRSQIMGISSADCLDQEELGRSIMLPPLLYHIPPQDLRNALIASKTSQAAFWKYSLYKSPKGEKPLVHYCWKFEQAERFAKLFFEEPVIGFDIEWEAGSTIADNSIKDNVSLIQIACDGRIALFHVALFSGERAEDLMPPSLKAILESPEILKTGVNIATDFTRLRKCLGVEGQGIFEVSHLYKLVKFSENEPAKVDKKPFNLAGQVQDVLFLPLHKGIVRTSAWSRKLSMEQVDYAASDAYAGFRLFRELDKARSLMNPMPPRPAPWEFHQPIVFGNGERAGRKTSTKKSTGLESQLSMLSVEEEQTLNDEEEKAQDEAGADDMEDDPAQDEIESFENEPAAPVKHEAAERWLAQWVSNSTLGRKNKPPSSIRAYALWQVEGLELQQVAEAMRDPPLALSTVATYVVQVVKSQKLPHEPARLKVALEMEERRYKSSIQKTRSII</sequence>
<dbReference type="InterPro" id="IPR036397">
    <property type="entry name" value="RNaseH_sf"/>
</dbReference>
<evidence type="ECO:0000256" key="4">
    <source>
        <dbReference type="SAM" id="MobiDB-lite"/>
    </source>
</evidence>